<organism evidence="2 3">
    <name type="scientific">Vanilla planifolia</name>
    <name type="common">Vanilla</name>
    <dbReference type="NCBI Taxonomy" id="51239"/>
    <lineage>
        <taxon>Eukaryota</taxon>
        <taxon>Viridiplantae</taxon>
        <taxon>Streptophyta</taxon>
        <taxon>Embryophyta</taxon>
        <taxon>Tracheophyta</taxon>
        <taxon>Spermatophyta</taxon>
        <taxon>Magnoliopsida</taxon>
        <taxon>Liliopsida</taxon>
        <taxon>Asparagales</taxon>
        <taxon>Orchidaceae</taxon>
        <taxon>Vanilloideae</taxon>
        <taxon>Vanilleae</taxon>
        <taxon>Vanilla</taxon>
    </lineage>
</organism>
<accession>A0A835RPL0</accession>
<feature type="compositionally biased region" description="Basic residues" evidence="1">
    <location>
        <begin position="28"/>
        <end position="37"/>
    </location>
</feature>
<feature type="region of interest" description="Disordered" evidence="1">
    <location>
        <begin position="1"/>
        <end position="66"/>
    </location>
</feature>
<name>A0A835RPL0_VANPL</name>
<protein>
    <submittedName>
        <fullName evidence="2">Uncharacterized protein</fullName>
    </submittedName>
</protein>
<sequence length="90" mass="10259">MDGAPASQAFDPARLPEKEDQHQEGRRIQRGCRHRGSRWQVGQRGTCGHCPRRKMKRSSGPGKSRSFRWRWRGLGGCCGGDGEKRQVLKR</sequence>
<dbReference type="AlphaFoldDB" id="A0A835RPL0"/>
<dbReference type="Proteomes" id="UP000639772">
    <property type="component" value="Chromosome 3"/>
</dbReference>
<comment type="caution">
    <text evidence="2">The sequence shown here is derived from an EMBL/GenBank/DDBJ whole genome shotgun (WGS) entry which is preliminary data.</text>
</comment>
<proteinExistence type="predicted"/>
<evidence type="ECO:0000313" key="3">
    <source>
        <dbReference type="Proteomes" id="UP000639772"/>
    </source>
</evidence>
<reference evidence="2 3" key="1">
    <citation type="journal article" date="2020" name="Nat. Food">
        <title>A phased Vanilla planifolia genome enables genetic improvement of flavour and production.</title>
        <authorList>
            <person name="Hasing T."/>
            <person name="Tang H."/>
            <person name="Brym M."/>
            <person name="Khazi F."/>
            <person name="Huang T."/>
            <person name="Chambers A.H."/>
        </authorList>
    </citation>
    <scope>NUCLEOTIDE SEQUENCE [LARGE SCALE GENOMIC DNA]</scope>
    <source>
        <tissue evidence="2">Leaf</tissue>
    </source>
</reference>
<feature type="compositionally biased region" description="Basic and acidic residues" evidence="1">
    <location>
        <begin position="14"/>
        <end position="27"/>
    </location>
</feature>
<gene>
    <name evidence="2" type="ORF">HPP92_006811</name>
</gene>
<evidence type="ECO:0000313" key="2">
    <source>
        <dbReference type="EMBL" id="KAG0489948.1"/>
    </source>
</evidence>
<evidence type="ECO:0000256" key="1">
    <source>
        <dbReference type="SAM" id="MobiDB-lite"/>
    </source>
</evidence>
<dbReference type="EMBL" id="JADCNM010000003">
    <property type="protein sequence ID" value="KAG0489948.1"/>
    <property type="molecule type" value="Genomic_DNA"/>
</dbReference>